<reference evidence="5" key="1">
    <citation type="journal article" date="2014" name="Int. J. Syst. Evol. Microbiol.">
        <title>Complete genome sequence of Corynebacterium casei LMG S-19264T (=DSM 44701T), isolated from a smear-ripened cheese.</title>
        <authorList>
            <consortium name="US DOE Joint Genome Institute (JGI-PGF)"/>
            <person name="Walter F."/>
            <person name="Albersmeier A."/>
            <person name="Kalinowski J."/>
            <person name="Ruckert C."/>
        </authorList>
    </citation>
    <scope>NUCLEOTIDE SEQUENCE</scope>
    <source>
        <strain evidence="5">CGMCC 1.15519</strain>
    </source>
</reference>
<gene>
    <name evidence="5" type="primary">hisZ</name>
    <name evidence="5" type="ORF">GCM10011529_09390</name>
</gene>
<dbReference type="RefSeq" id="WP_188761748.1">
    <property type="nucleotide sequence ID" value="NZ_BMJM01000002.1"/>
</dbReference>
<reference evidence="5" key="2">
    <citation type="submission" date="2020-09" db="EMBL/GenBank/DDBJ databases">
        <authorList>
            <person name="Sun Q."/>
            <person name="Zhou Y."/>
        </authorList>
    </citation>
    <scope>NUCLEOTIDE SEQUENCE</scope>
    <source>
        <strain evidence="5">CGMCC 1.15519</strain>
    </source>
</reference>
<dbReference type="AlphaFoldDB" id="A0A916ZMN4"/>
<feature type="domain" description="Aminoacyl-transfer RNA synthetases class-II family profile" evidence="4">
    <location>
        <begin position="25"/>
        <end position="324"/>
    </location>
</feature>
<keyword evidence="5" id="KW-0328">Glycosyltransferase</keyword>
<dbReference type="InterPro" id="IPR045864">
    <property type="entry name" value="aa-tRNA-synth_II/BPL/LPL"/>
</dbReference>
<dbReference type="PANTHER" id="PTHR43707">
    <property type="entry name" value="HISTIDYL-TRNA SYNTHETASE"/>
    <property type="match status" value="1"/>
</dbReference>
<dbReference type="Gene3D" id="3.30.930.10">
    <property type="entry name" value="Bira Bifunctional Protein, Domain 2"/>
    <property type="match status" value="1"/>
</dbReference>
<accession>A0A916ZMN4</accession>
<dbReference type="GO" id="GO:0004821">
    <property type="term" value="F:histidine-tRNA ligase activity"/>
    <property type="evidence" value="ECO:0007669"/>
    <property type="project" value="TreeGrafter"/>
</dbReference>
<evidence type="ECO:0000256" key="2">
    <source>
        <dbReference type="ARBA" id="ARBA00017399"/>
    </source>
</evidence>
<dbReference type="InterPro" id="IPR041715">
    <property type="entry name" value="HisRS-like_core"/>
</dbReference>
<evidence type="ECO:0000256" key="1">
    <source>
        <dbReference type="ARBA" id="ARBA00011738"/>
    </source>
</evidence>
<dbReference type="PIRSF" id="PIRSF001549">
    <property type="entry name" value="His-tRNA_synth"/>
    <property type="match status" value="1"/>
</dbReference>
<evidence type="ECO:0000313" key="5">
    <source>
        <dbReference type="EMBL" id="GGE05126.1"/>
    </source>
</evidence>
<evidence type="ECO:0000259" key="4">
    <source>
        <dbReference type="PROSITE" id="PS50862"/>
    </source>
</evidence>
<dbReference type="GO" id="GO:0016757">
    <property type="term" value="F:glycosyltransferase activity"/>
    <property type="evidence" value="ECO:0007669"/>
    <property type="project" value="UniProtKB-KW"/>
</dbReference>
<comment type="subunit">
    <text evidence="1">Homodimer.</text>
</comment>
<dbReference type="GO" id="GO:0006427">
    <property type="term" value="P:histidyl-tRNA aminoacylation"/>
    <property type="evidence" value="ECO:0007669"/>
    <property type="project" value="TreeGrafter"/>
</dbReference>
<dbReference type="PANTHER" id="PTHR43707:SF1">
    <property type="entry name" value="HISTIDINE--TRNA LIGASE, MITOCHONDRIAL-RELATED"/>
    <property type="match status" value="1"/>
</dbReference>
<dbReference type="SUPFAM" id="SSF55681">
    <property type="entry name" value="Class II aaRS and biotin synthetases"/>
    <property type="match status" value="1"/>
</dbReference>
<dbReference type="InterPro" id="IPR006195">
    <property type="entry name" value="aa-tRNA-synth_II"/>
</dbReference>
<feature type="binding site" evidence="3">
    <location>
        <begin position="81"/>
        <end position="83"/>
    </location>
    <ligand>
        <name>L-histidine</name>
        <dbReference type="ChEBI" id="CHEBI:57595"/>
    </ligand>
</feature>
<evidence type="ECO:0000256" key="3">
    <source>
        <dbReference type="PIRSR" id="PIRSR001549-1"/>
    </source>
</evidence>
<dbReference type="EMBL" id="BMJM01000002">
    <property type="protein sequence ID" value="GGE05126.1"/>
    <property type="molecule type" value="Genomic_DNA"/>
</dbReference>
<dbReference type="InterPro" id="IPR004516">
    <property type="entry name" value="HisRS/HisZ"/>
</dbReference>
<proteinExistence type="predicted"/>
<evidence type="ECO:0000313" key="6">
    <source>
        <dbReference type="Proteomes" id="UP000635071"/>
    </source>
</evidence>
<sequence length="369" mass="38520">MIPPGLLPEGLRDRLPPQAEAAAALVRSLTASFASHGYEHVQPPMVEYEESLGSRLGGAARRELLRFTDPVSQHTLALRSDITGQVGRIAVTRLAAAHRPLRLSYAGLVLRVRGSQLSPERESVQVGAELIGSDAPAAAREIIALAVEALRQTGLADLSLDITIPTLVADLAQSGWPLGKASLAEVQSLLDGKDSGGLAALGAGAFEPLIAAAGPAAAALARLFALALPAHVRARLESIAALIADLQGVTVTLDPTERHGFEYQTWIGFSLFGAGILGEVGRGGAYAITTPDDTAEPAIGFSLYVDGLVDAGLGVTDPRRILLPLGTPPETGADLRAKGWSTIAAFNDNDKPADFRCSHILDGVEPRLI</sequence>
<name>A0A916ZMN4_9SPHN</name>
<feature type="binding site" evidence="3">
    <location>
        <position position="125"/>
    </location>
    <ligand>
        <name>L-histidine</name>
        <dbReference type="ChEBI" id="CHEBI:57595"/>
    </ligand>
</feature>
<comment type="caution">
    <text evidence="5">The sequence shown here is derived from an EMBL/GenBank/DDBJ whole genome shotgun (WGS) entry which is preliminary data.</text>
</comment>
<feature type="binding site" evidence="3">
    <location>
        <position position="111"/>
    </location>
    <ligand>
        <name>L-histidine</name>
        <dbReference type="ChEBI" id="CHEBI:57595"/>
    </ligand>
</feature>
<dbReference type="GO" id="GO:0005737">
    <property type="term" value="C:cytoplasm"/>
    <property type="evidence" value="ECO:0007669"/>
    <property type="project" value="InterPro"/>
</dbReference>
<organism evidence="5 6">
    <name type="scientific">Sandarakinorhabdus glacialis</name>
    <dbReference type="NCBI Taxonomy" id="1614636"/>
    <lineage>
        <taxon>Bacteria</taxon>
        <taxon>Pseudomonadati</taxon>
        <taxon>Pseudomonadota</taxon>
        <taxon>Alphaproteobacteria</taxon>
        <taxon>Sphingomonadales</taxon>
        <taxon>Sphingosinicellaceae</taxon>
        <taxon>Sandarakinorhabdus</taxon>
    </lineage>
</organism>
<protein>
    <recommendedName>
        <fullName evidence="2">Histidine--tRNA ligase</fullName>
    </recommendedName>
</protein>
<keyword evidence="6" id="KW-1185">Reference proteome</keyword>
<dbReference type="Pfam" id="PF13393">
    <property type="entry name" value="tRNA-synt_His"/>
    <property type="match status" value="1"/>
</dbReference>
<dbReference type="Proteomes" id="UP000635071">
    <property type="component" value="Unassembled WGS sequence"/>
</dbReference>
<dbReference type="PROSITE" id="PS50862">
    <property type="entry name" value="AA_TRNA_LIGASE_II"/>
    <property type="match status" value="1"/>
</dbReference>
<keyword evidence="5" id="KW-0808">Transferase</keyword>
<feature type="binding site" evidence="3">
    <location>
        <position position="129"/>
    </location>
    <ligand>
        <name>L-histidine</name>
        <dbReference type="ChEBI" id="CHEBI:57595"/>
    </ligand>
</feature>